<dbReference type="Pfam" id="PF02082">
    <property type="entry name" value="Rrf2"/>
    <property type="match status" value="1"/>
</dbReference>
<dbReference type="InterPro" id="IPR036390">
    <property type="entry name" value="WH_DNA-bd_sf"/>
</dbReference>
<gene>
    <name evidence="2" type="ordered locus">Sterm_1543</name>
</gene>
<name>D1AI18_SEBTE</name>
<protein>
    <submittedName>
        <fullName evidence="2">Transcriptional regulator, BadM/Rrf2 family</fullName>
    </submittedName>
</protein>
<dbReference type="Proteomes" id="UP000000845">
    <property type="component" value="Chromosome"/>
</dbReference>
<dbReference type="RefSeq" id="WP_012860998.1">
    <property type="nucleotide sequence ID" value="NC_013517.1"/>
</dbReference>
<dbReference type="NCBIfam" id="TIGR00738">
    <property type="entry name" value="rrf2_super"/>
    <property type="match status" value="1"/>
</dbReference>
<dbReference type="EMBL" id="CP001739">
    <property type="protein sequence ID" value="ACZ08402.1"/>
    <property type="molecule type" value="Genomic_DNA"/>
</dbReference>
<reference evidence="3" key="1">
    <citation type="submission" date="2009-09" db="EMBL/GenBank/DDBJ databases">
        <title>The complete chromosome of Sebaldella termitidis ATCC 33386.</title>
        <authorList>
            <consortium name="US DOE Joint Genome Institute (JGI-PGF)"/>
            <person name="Lucas S."/>
            <person name="Copeland A."/>
            <person name="Lapidus A."/>
            <person name="Glavina del Rio T."/>
            <person name="Dalin E."/>
            <person name="Tice H."/>
            <person name="Bruce D."/>
            <person name="Goodwin L."/>
            <person name="Pitluck S."/>
            <person name="Kyrpides N."/>
            <person name="Mavromatis K."/>
            <person name="Ivanova N."/>
            <person name="Mikhailova N."/>
            <person name="Sims D."/>
            <person name="Meincke L."/>
            <person name="Brettin T."/>
            <person name="Detter J.C."/>
            <person name="Han C."/>
            <person name="Larimer F."/>
            <person name="Land M."/>
            <person name="Hauser L."/>
            <person name="Markowitz V."/>
            <person name="Cheng J.F."/>
            <person name="Hugenholtz P."/>
            <person name="Woyke T."/>
            <person name="Wu D."/>
            <person name="Eisen J.A."/>
        </authorList>
    </citation>
    <scope>NUCLEOTIDE SEQUENCE [LARGE SCALE GENOMIC DNA]</scope>
    <source>
        <strain evidence="3">ATCC 33386 / NCTC 11300</strain>
    </source>
</reference>
<dbReference type="HOGENOM" id="CLU_107144_0_1_0"/>
<dbReference type="InterPro" id="IPR000944">
    <property type="entry name" value="Tscrpt_reg_Rrf2"/>
</dbReference>
<dbReference type="eggNOG" id="COG1959">
    <property type="taxonomic scope" value="Bacteria"/>
</dbReference>
<reference evidence="2 3" key="2">
    <citation type="journal article" date="2010" name="Stand. Genomic Sci.">
        <title>Complete genome sequence of Sebaldella termitidis type strain (NCTC 11300).</title>
        <authorList>
            <person name="Harmon-Smith M."/>
            <person name="Celia L."/>
            <person name="Chertkov O."/>
            <person name="Lapidus A."/>
            <person name="Copeland A."/>
            <person name="Glavina Del Rio T."/>
            <person name="Nolan M."/>
            <person name="Lucas S."/>
            <person name="Tice H."/>
            <person name="Cheng J.F."/>
            <person name="Han C."/>
            <person name="Detter J.C."/>
            <person name="Bruce D."/>
            <person name="Goodwin L."/>
            <person name="Pitluck S."/>
            <person name="Pati A."/>
            <person name="Liolios K."/>
            <person name="Ivanova N."/>
            <person name="Mavromatis K."/>
            <person name="Mikhailova N."/>
            <person name="Chen A."/>
            <person name="Palaniappan K."/>
            <person name="Land M."/>
            <person name="Hauser L."/>
            <person name="Chang Y.J."/>
            <person name="Jeffries C.D."/>
            <person name="Brettin T."/>
            <person name="Goker M."/>
            <person name="Beck B."/>
            <person name="Bristow J."/>
            <person name="Eisen J.A."/>
            <person name="Markowitz V."/>
            <person name="Hugenholtz P."/>
            <person name="Kyrpides N.C."/>
            <person name="Klenk H.P."/>
            <person name="Chen F."/>
        </authorList>
    </citation>
    <scope>NUCLEOTIDE SEQUENCE [LARGE SCALE GENOMIC DNA]</scope>
    <source>
        <strain evidence="3">ATCC 33386 / NCTC 11300</strain>
    </source>
</reference>
<dbReference type="PROSITE" id="PS51197">
    <property type="entry name" value="HTH_RRF2_2"/>
    <property type="match status" value="1"/>
</dbReference>
<evidence type="ECO:0000256" key="1">
    <source>
        <dbReference type="ARBA" id="ARBA00023125"/>
    </source>
</evidence>
<dbReference type="AlphaFoldDB" id="D1AI18"/>
<evidence type="ECO:0000313" key="2">
    <source>
        <dbReference type="EMBL" id="ACZ08402.1"/>
    </source>
</evidence>
<dbReference type="PANTHER" id="PTHR33221:SF5">
    <property type="entry name" value="HTH-TYPE TRANSCRIPTIONAL REGULATOR ISCR"/>
    <property type="match status" value="1"/>
</dbReference>
<dbReference type="GO" id="GO:0005829">
    <property type="term" value="C:cytosol"/>
    <property type="evidence" value="ECO:0007669"/>
    <property type="project" value="TreeGrafter"/>
</dbReference>
<proteinExistence type="predicted"/>
<sequence>MRISTKGRYGLYLMMELAGNCTKSRCISLKNIAASQGVSEKYLEQIVQILNKEKLLISTRGAYGGYKLASKPSEISVGTILRCLEKTIDIPECEETADKSVFVSIVCKEVYEKIDEVVNNLLNNITLEDLLNKYDENYVLDYII</sequence>
<dbReference type="SUPFAM" id="SSF46785">
    <property type="entry name" value="Winged helix' DNA-binding domain"/>
    <property type="match status" value="1"/>
</dbReference>
<dbReference type="STRING" id="526218.Sterm_1543"/>
<dbReference type="PANTHER" id="PTHR33221">
    <property type="entry name" value="WINGED HELIX-TURN-HELIX TRANSCRIPTIONAL REGULATOR, RRF2 FAMILY"/>
    <property type="match status" value="1"/>
</dbReference>
<keyword evidence="3" id="KW-1185">Reference proteome</keyword>
<dbReference type="InterPro" id="IPR036388">
    <property type="entry name" value="WH-like_DNA-bd_sf"/>
</dbReference>
<keyword evidence="1" id="KW-0238">DNA-binding</keyword>
<evidence type="ECO:0000313" key="3">
    <source>
        <dbReference type="Proteomes" id="UP000000845"/>
    </source>
</evidence>
<organism evidence="2 3">
    <name type="scientific">Sebaldella termitidis (strain ATCC 33386 / NCTC 11300)</name>
    <dbReference type="NCBI Taxonomy" id="526218"/>
    <lineage>
        <taxon>Bacteria</taxon>
        <taxon>Fusobacteriati</taxon>
        <taxon>Fusobacteriota</taxon>
        <taxon>Fusobacteriia</taxon>
        <taxon>Fusobacteriales</taxon>
        <taxon>Leptotrichiaceae</taxon>
        <taxon>Sebaldella</taxon>
    </lineage>
</organism>
<dbReference type="GO" id="GO:0003700">
    <property type="term" value="F:DNA-binding transcription factor activity"/>
    <property type="evidence" value="ECO:0007669"/>
    <property type="project" value="TreeGrafter"/>
</dbReference>
<dbReference type="KEGG" id="str:Sterm_1543"/>
<accession>D1AI18</accession>
<dbReference type="Gene3D" id="1.10.10.10">
    <property type="entry name" value="Winged helix-like DNA-binding domain superfamily/Winged helix DNA-binding domain"/>
    <property type="match status" value="1"/>
</dbReference>
<dbReference type="GO" id="GO:0003677">
    <property type="term" value="F:DNA binding"/>
    <property type="evidence" value="ECO:0007669"/>
    <property type="project" value="UniProtKB-KW"/>
</dbReference>